<dbReference type="Gene3D" id="1.25.40.10">
    <property type="entry name" value="Tetratricopeptide repeat domain"/>
    <property type="match status" value="1"/>
</dbReference>
<sequence>MPAVRRRNPIEQRLDELGARWLAFTANPRARLLRWVAGREDVRMVSAFVEVQNEEIGEMPDLFIRLESPFEARAGYSAALVAALRAQYDETREGLAEEGIPGEWTPPDPPGPHPFAAAVTSLYHYHADLMDHLAIVLAPESVSDVAAWQGWMLAVLPHLPENVRILVVDSADSPALEGLDADRERVVSEALALDMDGAMTQLARGSGSNDPGDRFRRAFLGVAQASGRGDMTAAARDGRAALSIAERMRWSDMQVAVHAALGAGYLASGRLDDALASYRRGRVVSEGAVGRKEPGAEKLLVQARLSEAGALVGDKRWAEAAPLYADTAPVAQQAEDALMTMESWRMAAYCHEQAGASDEAWRCAEAALKVGEGMKAEERSSSTLPYVGAAMLRLADARGIAPAQVNTRMEALLGPGWEPADAAAQPEEVAS</sequence>
<keyword evidence="2" id="KW-1185">Reference proteome</keyword>
<dbReference type="AlphaFoldDB" id="A0A841H3B4"/>
<protein>
    <recommendedName>
        <fullName evidence="3">Tetratricopeptide repeat protein</fullName>
    </recommendedName>
</protein>
<evidence type="ECO:0008006" key="3">
    <source>
        <dbReference type="Google" id="ProtNLM"/>
    </source>
</evidence>
<proteinExistence type="predicted"/>
<gene>
    <name evidence="1" type="ORF">HNQ61_003991</name>
</gene>
<comment type="caution">
    <text evidence="1">The sequence shown here is derived from an EMBL/GenBank/DDBJ whole genome shotgun (WGS) entry which is preliminary data.</text>
</comment>
<reference evidence="1 2" key="1">
    <citation type="submission" date="2020-08" db="EMBL/GenBank/DDBJ databases">
        <title>Genomic Encyclopedia of Type Strains, Phase IV (KMG-IV): sequencing the most valuable type-strain genomes for metagenomic binning, comparative biology and taxonomic classification.</title>
        <authorList>
            <person name="Goeker M."/>
        </authorList>
    </citation>
    <scope>NUCLEOTIDE SEQUENCE [LARGE SCALE GENOMIC DNA]</scope>
    <source>
        <strain evidence="1 2">DSM 29007</strain>
    </source>
</reference>
<evidence type="ECO:0000313" key="2">
    <source>
        <dbReference type="Proteomes" id="UP000582837"/>
    </source>
</evidence>
<dbReference type="EMBL" id="JACHIA010000014">
    <property type="protein sequence ID" value="MBB6072329.1"/>
    <property type="molecule type" value="Genomic_DNA"/>
</dbReference>
<dbReference type="InterPro" id="IPR011990">
    <property type="entry name" value="TPR-like_helical_dom_sf"/>
</dbReference>
<name>A0A841H3B4_9BACT</name>
<dbReference type="Proteomes" id="UP000582837">
    <property type="component" value="Unassembled WGS sequence"/>
</dbReference>
<organism evidence="1 2">
    <name type="scientific">Longimicrobium terrae</name>
    <dbReference type="NCBI Taxonomy" id="1639882"/>
    <lineage>
        <taxon>Bacteria</taxon>
        <taxon>Pseudomonadati</taxon>
        <taxon>Gemmatimonadota</taxon>
        <taxon>Longimicrobiia</taxon>
        <taxon>Longimicrobiales</taxon>
        <taxon>Longimicrobiaceae</taxon>
        <taxon>Longimicrobium</taxon>
    </lineage>
</organism>
<dbReference type="SUPFAM" id="SSF48452">
    <property type="entry name" value="TPR-like"/>
    <property type="match status" value="1"/>
</dbReference>
<dbReference type="RefSeq" id="WP_170036511.1">
    <property type="nucleotide sequence ID" value="NZ_JABDTL010000002.1"/>
</dbReference>
<accession>A0A841H3B4</accession>
<evidence type="ECO:0000313" key="1">
    <source>
        <dbReference type="EMBL" id="MBB6072329.1"/>
    </source>
</evidence>